<dbReference type="Proteomes" id="UP001500975">
    <property type="component" value="Unassembled WGS sequence"/>
</dbReference>
<proteinExistence type="predicted"/>
<organism evidence="1 2">
    <name type="scientific">Variovorax defluvii</name>
    <dbReference type="NCBI Taxonomy" id="913761"/>
    <lineage>
        <taxon>Bacteria</taxon>
        <taxon>Pseudomonadati</taxon>
        <taxon>Pseudomonadota</taxon>
        <taxon>Betaproteobacteria</taxon>
        <taxon>Burkholderiales</taxon>
        <taxon>Comamonadaceae</taxon>
        <taxon>Variovorax</taxon>
    </lineage>
</organism>
<evidence type="ECO:0000313" key="1">
    <source>
        <dbReference type="EMBL" id="GAA4331007.1"/>
    </source>
</evidence>
<accession>A0ABP8GXJ8</accession>
<dbReference type="EMBL" id="BAABGJ010000002">
    <property type="protein sequence ID" value="GAA4331007.1"/>
    <property type="molecule type" value="Genomic_DNA"/>
</dbReference>
<sequence>MRAVPLSPCHFGHKKSPLFEGPLLAALRHAAKEIRIDPLPEAGPGPARDRGLAAILTASMARTILPCL</sequence>
<evidence type="ECO:0000313" key="2">
    <source>
        <dbReference type="Proteomes" id="UP001500975"/>
    </source>
</evidence>
<reference evidence="2" key="1">
    <citation type="journal article" date="2019" name="Int. J. Syst. Evol. Microbiol.">
        <title>The Global Catalogue of Microorganisms (GCM) 10K type strain sequencing project: providing services to taxonomists for standard genome sequencing and annotation.</title>
        <authorList>
            <consortium name="The Broad Institute Genomics Platform"/>
            <consortium name="The Broad Institute Genome Sequencing Center for Infectious Disease"/>
            <person name="Wu L."/>
            <person name="Ma J."/>
        </authorList>
    </citation>
    <scope>NUCLEOTIDE SEQUENCE [LARGE SCALE GENOMIC DNA]</scope>
    <source>
        <strain evidence="2">JCM 17804</strain>
    </source>
</reference>
<keyword evidence="2" id="KW-1185">Reference proteome</keyword>
<comment type="caution">
    <text evidence="1">The sequence shown here is derived from an EMBL/GenBank/DDBJ whole genome shotgun (WGS) entry which is preliminary data.</text>
</comment>
<name>A0ABP8GXJ8_9BURK</name>
<protein>
    <submittedName>
        <fullName evidence="1">Uncharacterized protein</fullName>
    </submittedName>
</protein>
<gene>
    <name evidence="1" type="ORF">GCM10023165_05040</name>
</gene>